<dbReference type="EMBL" id="CP136051">
    <property type="protein sequence ID" value="WOK07574.1"/>
    <property type="molecule type" value="Genomic_DNA"/>
</dbReference>
<dbReference type="SMART" id="SM00670">
    <property type="entry name" value="PINc"/>
    <property type="match status" value="1"/>
</dbReference>
<dbReference type="InterPro" id="IPR002716">
    <property type="entry name" value="PIN_dom"/>
</dbReference>
<keyword evidence="3" id="KW-1185">Reference proteome</keyword>
<proteinExistence type="predicted"/>
<sequence>MKVVVDTNIVFSGLLNPKSRIGELLIKSKDYFTFYSPESLLEELEEHQQKILKISKYSDLEYLEAKSIILSKINVVDDESIPKECLLKAESLLTAIDPDDTIFLALSFNLNAFLWTGDKKVANGLKKLNVDKTISTEDIYKAYLDRELNK</sequence>
<evidence type="ECO:0000259" key="1">
    <source>
        <dbReference type="SMART" id="SM00670"/>
    </source>
</evidence>
<dbReference type="Pfam" id="PF10130">
    <property type="entry name" value="PIN_2"/>
    <property type="match status" value="1"/>
</dbReference>
<dbReference type="SUPFAM" id="SSF88723">
    <property type="entry name" value="PIN domain-like"/>
    <property type="match status" value="1"/>
</dbReference>
<accession>A0ABZ0ITV9</accession>
<dbReference type="InterPro" id="IPR029060">
    <property type="entry name" value="PIN-like_dom_sf"/>
</dbReference>
<name>A0ABZ0ITV9_9BACT</name>
<dbReference type="NCBIfam" id="TIGR00305">
    <property type="entry name" value="putative toxin-antitoxin system toxin component, PIN family"/>
    <property type="match status" value="1"/>
</dbReference>
<evidence type="ECO:0000313" key="3">
    <source>
        <dbReference type="Proteomes" id="UP001302349"/>
    </source>
</evidence>
<dbReference type="Proteomes" id="UP001302349">
    <property type="component" value="Chromosome"/>
</dbReference>
<dbReference type="InterPro" id="IPR002850">
    <property type="entry name" value="PIN_toxin-like"/>
</dbReference>
<feature type="domain" description="PIN" evidence="1">
    <location>
        <begin position="1"/>
        <end position="123"/>
    </location>
</feature>
<protein>
    <submittedName>
        <fullName evidence="2">Toxin-antitoxin system toxin component, PIN family</fullName>
    </submittedName>
</protein>
<organism evidence="2 3">
    <name type="scientific">Imperialibacter roseus</name>
    <dbReference type="NCBI Taxonomy" id="1324217"/>
    <lineage>
        <taxon>Bacteria</taxon>
        <taxon>Pseudomonadati</taxon>
        <taxon>Bacteroidota</taxon>
        <taxon>Cytophagia</taxon>
        <taxon>Cytophagales</taxon>
        <taxon>Flammeovirgaceae</taxon>
        <taxon>Imperialibacter</taxon>
    </lineage>
</organism>
<reference evidence="2 3" key="1">
    <citation type="journal article" date="2023" name="Microbiol. Resour. Announc.">
        <title>Complete Genome Sequence of Imperialibacter roseus strain P4T.</title>
        <authorList>
            <person name="Tizabi D.R."/>
            <person name="Bachvaroff T."/>
            <person name="Hill R.T."/>
        </authorList>
    </citation>
    <scope>NUCLEOTIDE SEQUENCE [LARGE SCALE GENOMIC DNA]</scope>
    <source>
        <strain evidence="2 3">P4T</strain>
    </source>
</reference>
<dbReference type="Gene3D" id="3.40.50.1010">
    <property type="entry name" value="5'-nuclease"/>
    <property type="match status" value="1"/>
</dbReference>
<dbReference type="RefSeq" id="WP_151998844.1">
    <property type="nucleotide sequence ID" value="NZ_CP136051.1"/>
</dbReference>
<evidence type="ECO:0000313" key="2">
    <source>
        <dbReference type="EMBL" id="WOK07574.1"/>
    </source>
</evidence>
<gene>
    <name evidence="2" type="ORF">RT717_02925</name>
</gene>